<name>A0A974A1D1_9BRAD</name>
<reference evidence="1" key="1">
    <citation type="submission" date="2020-06" db="EMBL/GenBank/DDBJ databases">
        <title>Whole Genome Sequence of Bradyrhizobium sp. Strain 1S1.</title>
        <authorList>
            <person name="Bromfield E.S.P."/>
            <person name="Cloutier S."/>
        </authorList>
    </citation>
    <scope>NUCLEOTIDE SEQUENCE [LARGE SCALE GENOMIC DNA]</scope>
    <source>
        <strain evidence="1">1S1</strain>
    </source>
</reference>
<gene>
    <name evidence="1" type="ORF">HAP48_018760</name>
</gene>
<accession>A0A974A1D1</accession>
<dbReference type="AlphaFoldDB" id="A0A974A1D1"/>
<comment type="caution">
    <text evidence="1">The sequence shown here is derived from an EMBL/GenBank/DDBJ whole genome shotgun (WGS) entry which is preliminary data.</text>
</comment>
<dbReference type="EMBL" id="JAAOLE020000001">
    <property type="protein sequence ID" value="NVI44955.1"/>
    <property type="molecule type" value="Genomic_DNA"/>
</dbReference>
<proteinExistence type="predicted"/>
<sequence>MTDATIFVRFTVPGFHRWAGAPARRSYLADRHRHLFHVEVRMMVAHDDREVEFHDLMDHARAIVVDDLGVDGNFGAHSCEMIGRELGDRLAKSYQRNVVVIVSEDNECGAMVAVTP</sequence>
<evidence type="ECO:0000313" key="1">
    <source>
        <dbReference type="EMBL" id="NVI44955.1"/>
    </source>
</evidence>
<protein>
    <submittedName>
        <fullName evidence="1">Uncharacterized protein</fullName>
    </submittedName>
</protein>
<dbReference type="RefSeq" id="WP_166204376.1">
    <property type="nucleotide sequence ID" value="NZ_CP088285.1"/>
</dbReference>
<organism evidence="1">
    <name type="scientific">Bradyrhizobium septentrionale</name>
    <dbReference type="NCBI Taxonomy" id="1404411"/>
    <lineage>
        <taxon>Bacteria</taxon>
        <taxon>Pseudomonadati</taxon>
        <taxon>Pseudomonadota</taxon>
        <taxon>Alphaproteobacteria</taxon>
        <taxon>Hyphomicrobiales</taxon>
        <taxon>Nitrobacteraceae</taxon>
        <taxon>Bradyrhizobium</taxon>
    </lineage>
</organism>